<dbReference type="Pfam" id="PF12146">
    <property type="entry name" value="Hydrolase_4"/>
    <property type="match status" value="2"/>
</dbReference>
<comment type="caution">
    <text evidence="3">The sequence shown here is derived from an EMBL/GenBank/DDBJ whole genome shotgun (WGS) entry which is preliminary data.</text>
</comment>
<dbReference type="InterPro" id="IPR029058">
    <property type="entry name" value="AB_hydrolase_fold"/>
</dbReference>
<gene>
    <name evidence="3" type="primary">rutD_2</name>
    <name evidence="3" type="ORF">GALL_31060</name>
</gene>
<dbReference type="Gene3D" id="3.40.50.1820">
    <property type="entry name" value="alpha/beta hydrolase"/>
    <property type="match status" value="1"/>
</dbReference>
<dbReference type="SUPFAM" id="SSF53474">
    <property type="entry name" value="alpha/beta-Hydrolases"/>
    <property type="match status" value="1"/>
</dbReference>
<feature type="domain" description="Serine aminopeptidase S33" evidence="2">
    <location>
        <begin position="223"/>
        <end position="269"/>
    </location>
</feature>
<organism evidence="3">
    <name type="scientific">mine drainage metagenome</name>
    <dbReference type="NCBI Taxonomy" id="410659"/>
    <lineage>
        <taxon>unclassified sequences</taxon>
        <taxon>metagenomes</taxon>
        <taxon>ecological metagenomes</taxon>
    </lineage>
</organism>
<protein>
    <submittedName>
        <fullName evidence="3">Putative aminoacrylate hydrolase RutD</fullName>
    </submittedName>
</protein>
<dbReference type="PANTHER" id="PTHR12277:SF81">
    <property type="entry name" value="PROTEIN ABHD13"/>
    <property type="match status" value="1"/>
</dbReference>
<reference evidence="3" key="1">
    <citation type="submission" date="2016-10" db="EMBL/GenBank/DDBJ databases">
        <title>Sequence of Gallionella enrichment culture.</title>
        <authorList>
            <person name="Poehlein A."/>
            <person name="Muehling M."/>
            <person name="Daniel R."/>
        </authorList>
    </citation>
    <scope>NUCLEOTIDE SEQUENCE</scope>
</reference>
<evidence type="ECO:0000256" key="1">
    <source>
        <dbReference type="SAM" id="Phobius"/>
    </source>
</evidence>
<keyword evidence="3" id="KW-0378">Hydrolase</keyword>
<sequence>MEKAGRTGVILKWSRRIRWTLMLLVSVYVLACTYMWAAQRHYIFVPRPLLQTMPDRLGMKFEEIHVLSGSSTDRGDLYGWWIPADDSNAPTLLYLHGNDKNIGYAHDIDRVARLHAMGYNLLTVDYRGYGKSTGGKPAESKVYEDAEAAWDYLIKQRARDPKRTFIYGHSLGSAIAIDLAVHHPDAGGVIAESGFTSMVSMAKLEYPYLPVELLLNQRFDSLEKIHGLKIPILLIHGTWDRLVPYQMSQRLYDIAPQPKTLKLIEGGEHGNCSIIAPLEFRAAVSEFVQRNTTQR</sequence>
<dbReference type="InterPro" id="IPR022742">
    <property type="entry name" value="Hydrolase_4"/>
</dbReference>
<keyword evidence="1" id="KW-1133">Transmembrane helix</keyword>
<feature type="transmembrane region" description="Helical" evidence="1">
    <location>
        <begin position="21"/>
        <end position="38"/>
    </location>
</feature>
<dbReference type="PANTHER" id="PTHR12277">
    <property type="entry name" value="ALPHA/BETA HYDROLASE DOMAIN-CONTAINING PROTEIN"/>
    <property type="match status" value="1"/>
</dbReference>
<evidence type="ECO:0000313" key="3">
    <source>
        <dbReference type="EMBL" id="OIR16381.1"/>
    </source>
</evidence>
<name>A0A1J5TJB7_9ZZZZ</name>
<proteinExistence type="predicted"/>
<keyword evidence="1" id="KW-0472">Membrane</keyword>
<evidence type="ECO:0000259" key="2">
    <source>
        <dbReference type="Pfam" id="PF12146"/>
    </source>
</evidence>
<dbReference type="AlphaFoldDB" id="A0A1J5TJB7"/>
<feature type="domain" description="Serine aminopeptidase S33" evidence="2">
    <location>
        <begin position="91"/>
        <end position="194"/>
    </location>
</feature>
<accession>A0A1J5TJB7</accession>
<dbReference type="EMBL" id="MLJW01000007">
    <property type="protein sequence ID" value="OIR16381.1"/>
    <property type="molecule type" value="Genomic_DNA"/>
</dbReference>
<keyword evidence="1" id="KW-0812">Transmembrane</keyword>
<dbReference type="GO" id="GO:0016787">
    <property type="term" value="F:hydrolase activity"/>
    <property type="evidence" value="ECO:0007669"/>
    <property type="project" value="UniProtKB-KW"/>
</dbReference>